<proteinExistence type="predicted"/>
<comment type="caution">
    <text evidence="1">The sequence shown here is derived from an EMBL/GenBank/DDBJ whole genome shotgun (WGS) entry which is preliminary data.</text>
</comment>
<evidence type="ECO:0008006" key="3">
    <source>
        <dbReference type="Google" id="ProtNLM"/>
    </source>
</evidence>
<sequence length="144" mass="15832">MKMPSDDTPVFTSARVVCRECLPPRELPHVVLRFDTFLKRNSVLNACILGSLRLMSYAAYKDTKADWDNMAYVAAKYGHVDILQMSTLIDTTGLRSGHRGGKWALAGSQVAAHASPRQMHHTCNGQSSAERIPAYSPVAACQPQ</sequence>
<evidence type="ECO:0000313" key="1">
    <source>
        <dbReference type="EMBL" id="KAL3662226.1"/>
    </source>
</evidence>
<name>A0ABD3F6W4_9STRA</name>
<organism evidence="1 2">
    <name type="scientific">Phytophthora oleae</name>
    <dbReference type="NCBI Taxonomy" id="2107226"/>
    <lineage>
        <taxon>Eukaryota</taxon>
        <taxon>Sar</taxon>
        <taxon>Stramenopiles</taxon>
        <taxon>Oomycota</taxon>
        <taxon>Peronosporomycetes</taxon>
        <taxon>Peronosporales</taxon>
        <taxon>Peronosporaceae</taxon>
        <taxon>Phytophthora</taxon>
    </lineage>
</organism>
<dbReference type="AlphaFoldDB" id="A0ABD3F6W4"/>
<keyword evidence="2" id="KW-1185">Reference proteome</keyword>
<accession>A0ABD3F6W4</accession>
<evidence type="ECO:0000313" key="2">
    <source>
        <dbReference type="Proteomes" id="UP001632037"/>
    </source>
</evidence>
<dbReference type="Proteomes" id="UP001632037">
    <property type="component" value="Unassembled WGS sequence"/>
</dbReference>
<reference evidence="1 2" key="1">
    <citation type="submission" date="2024-09" db="EMBL/GenBank/DDBJ databases">
        <title>Genome sequencing and assembly of Phytophthora oleae, isolate VK10A, causative agent of rot of olive drupes.</title>
        <authorList>
            <person name="Conti Taguali S."/>
            <person name="Riolo M."/>
            <person name="La Spada F."/>
            <person name="Cacciola S.O."/>
            <person name="Dionisio G."/>
        </authorList>
    </citation>
    <scope>NUCLEOTIDE SEQUENCE [LARGE SCALE GENOMIC DNA]</scope>
    <source>
        <strain evidence="1 2">VK10A</strain>
    </source>
</reference>
<protein>
    <recommendedName>
        <fullName evidence="3">Ankyrin repeat protein</fullName>
    </recommendedName>
</protein>
<dbReference type="EMBL" id="JBIMZQ010000032">
    <property type="protein sequence ID" value="KAL3662226.1"/>
    <property type="molecule type" value="Genomic_DNA"/>
</dbReference>
<gene>
    <name evidence="1" type="ORF">V7S43_012557</name>
</gene>